<gene>
    <name evidence="1" type="ORF">RMAR0315_LOCUS4013</name>
</gene>
<sequence>MLSLFDRNRTFKPRKKIEPSNSRYEVHRKAQEVLKQTLGAGNLREAVKVPEGYDKNDWMSVNVVDLFNQINLLYGSMCEDCTEQNCPVMNAGPRYEYLWQDNDKYKTPTKLSAPRYIETLMDWVDQQLSDEAIFPTHPGSKVPPDFLQIVKTIMRRLFRVYAHIYHTHLDEITACNAEAHLSTCFKHFLYFVHEFNLIPKKEFEPLQDVVETIIPLVPTG</sequence>
<organism evidence="1">
    <name type="scientific">Rhodosorus marinus</name>
    <dbReference type="NCBI Taxonomy" id="101924"/>
    <lineage>
        <taxon>Eukaryota</taxon>
        <taxon>Rhodophyta</taxon>
        <taxon>Stylonematophyceae</taxon>
        <taxon>Stylonematales</taxon>
        <taxon>Stylonemataceae</taxon>
        <taxon>Rhodosorus</taxon>
    </lineage>
</organism>
<evidence type="ECO:0000313" key="1">
    <source>
        <dbReference type="EMBL" id="CAD8394028.1"/>
    </source>
</evidence>
<dbReference type="AlphaFoldDB" id="A0A7S0BID0"/>
<dbReference type="Pfam" id="PF03637">
    <property type="entry name" value="Mob1_phocein"/>
    <property type="match status" value="1"/>
</dbReference>
<dbReference type="SMART" id="SM01388">
    <property type="entry name" value="Mob1_phocein"/>
    <property type="match status" value="1"/>
</dbReference>
<dbReference type="InterPro" id="IPR005301">
    <property type="entry name" value="MOB_kinase_act_fam"/>
</dbReference>
<name>A0A7S0BID0_9RHOD</name>
<reference evidence="1" key="1">
    <citation type="submission" date="2021-01" db="EMBL/GenBank/DDBJ databases">
        <authorList>
            <person name="Corre E."/>
            <person name="Pelletier E."/>
            <person name="Niang G."/>
            <person name="Scheremetjew M."/>
            <person name="Finn R."/>
            <person name="Kale V."/>
            <person name="Holt S."/>
            <person name="Cochrane G."/>
            <person name="Meng A."/>
            <person name="Brown T."/>
            <person name="Cohen L."/>
        </authorList>
    </citation>
    <scope>NUCLEOTIDE SEQUENCE</scope>
    <source>
        <strain evidence="1">UTEX LB 2760</strain>
    </source>
</reference>
<dbReference type="FunFam" id="1.20.140.30:FF:000001">
    <property type="entry name" value="MOB kinase activator 1A"/>
    <property type="match status" value="1"/>
</dbReference>
<accession>A0A7S0BID0</accession>
<dbReference type="PANTHER" id="PTHR22599">
    <property type="entry name" value="MPS ONE BINDER KINASE ACTIVATOR-LIKE MOB"/>
    <property type="match status" value="1"/>
</dbReference>
<dbReference type="Gene3D" id="1.20.140.30">
    <property type="entry name" value="MOB kinase activator"/>
    <property type="match status" value="1"/>
</dbReference>
<proteinExistence type="predicted"/>
<dbReference type="SUPFAM" id="SSF101152">
    <property type="entry name" value="Mob1/phocein"/>
    <property type="match status" value="1"/>
</dbReference>
<dbReference type="InterPro" id="IPR036703">
    <property type="entry name" value="MOB_kinase_act_sf"/>
</dbReference>
<protein>
    <submittedName>
        <fullName evidence="1">Uncharacterized protein</fullName>
    </submittedName>
</protein>
<dbReference type="EMBL" id="HBEK01007379">
    <property type="protein sequence ID" value="CAD8394028.1"/>
    <property type="molecule type" value="Transcribed_RNA"/>
</dbReference>